<evidence type="ECO:0000256" key="2">
    <source>
        <dbReference type="PROSITE-ProRule" id="PRU00335"/>
    </source>
</evidence>
<dbReference type="STRING" id="1108812.AWC16_03110"/>
<feature type="DNA-binding region" description="H-T-H motif" evidence="2">
    <location>
        <begin position="48"/>
        <end position="67"/>
    </location>
</feature>
<dbReference type="PANTHER" id="PTHR43479:SF11">
    <property type="entry name" value="ACREF_ENVCD OPERON REPRESSOR-RELATED"/>
    <property type="match status" value="1"/>
</dbReference>
<dbReference type="InterPro" id="IPR050624">
    <property type="entry name" value="HTH-type_Tx_Regulator"/>
</dbReference>
<dbReference type="AlphaFoldDB" id="A0A1X1YS06"/>
<evidence type="ECO:0000256" key="1">
    <source>
        <dbReference type="ARBA" id="ARBA00023125"/>
    </source>
</evidence>
<evidence type="ECO:0000259" key="4">
    <source>
        <dbReference type="PROSITE" id="PS50977"/>
    </source>
</evidence>
<sequence>MAAKASTRAAVKPAPIRRAQQARSQETLNRILDATEELLQDKLFHEIGVMEIIERSGRAVGSFYARFDDKYAVLRMLRERTEDRARAALEDVTAPERFVGASAEHVIETTVRAILATYREMGPVYRATAAQACVDPEFRSRRQEIFHLVASRYAELLAPHRDRIGASDPDRAIDLGFALTVGLLDQRMLFGPLGITDVDEARLVDELVGVAQQLLQLRS</sequence>
<evidence type="ECO:0000313" key="5">
    <source>
        <dbReference type="EMBL" id="ORW13771.1"/>
    </source>
</evidence>
<dbReference type="InterPro" id="IPR009057">
    <property type="entry name" value="Homeodomain-like_sf"/>
</dbReference>
<organism evidence="5 6">
    <name type="scientific">Mycolicibacter longobardus</name>
    <dbReference type="NCBI Taxonomy" id="1108812"/>
    <lineage>
        <taxon>Bacteria</taxon>
        <taxon>Bacillati</taxon>
        <taxon>Actinomycetota</taxon>
        <taxon>Actinomycetes</taxon>
        <taxon>Mycobacteriales</taxon>
        <taxon>Mycobacteriaceae</taxon>
        <taxon>Mycolicibacter</taxon>
    </lineage>
</organism>
<dbReference type="InterPro" id="IPR041669">
    <property type="entry name" value="TetR_C_15"/>
</dbReference>
<keyword evidence="6" id="KW-1185">Reference proteome</keyword>
<dbReference type="Gene3D" id="1.10.10.60">
    <property type="entry name" value="Homeodomain-like"/>
    <property type="match status" value="1"/>
</dbReference>
<dbReference type="SUPFAM" id="SSF48498">
    <property type="entry name" value="Tetracyclin repressor-like, C-terminal domain"/>
    <property type="match status" value="1"/>
</dbReference>
<accession>A0A1X1YS06</accession>
<gene>
    <name evidence="5" type="ORF">AWC16_03110</name>
</gene>
<dbReference type="RefSeq" id="WP_085263068.1">
    <property type="nucleotide sequence ID" value="NZ_JACKVG010000012.1"/>
</dbReference>
<dbReference type="PROSITE" id="PS50977">
    <property type="entry name" value="HTH_TETR_2"/>
    <property type="match status" value="1"/>
</dbReference>
<dbReference type="InterPro" id="IPR036271">
    <property type="entry name" value="Tet_transcr_reg_TetR-rel_C_sf"/>
</dbReference>
<evidence type="ECO:0000313" key="6">
    <source>
        <dbReference type="Proteomes" id="UP000193866"/>
    </source>
</evidence>
<dbReference type="Proteomes" id="UP000193866">
    <property type="component" value="Unassembled WGS sequence"/>
</dbReference>
<name>A0A1X1YS06_9MYCO</name>
<comment type="caution">
    <text evidence="5">The sequence shown here is derived from an EMBL/GenBank/DDBJ whole genome shotgun (WGS) entry which is preliminary data.</text>
</comment>
<feature type="region of interest" description="Disordered" evidence="3">
    <location>
        <begin position="1"/>
        <end position="22"/>
    </location>
</feature>
<dbReference type="PANTHER" id="PTHR43479">
    <property type="entry name" value="ACREF/ENVCD OPERON REPRESSOR-RELATED"/>
    <property type="match status" value="1"/>
</dbReference>
<dbReference type="OrthoDB" id="9816320at2"/>
<dbReference type="Pfam" id="PF17918">
    <property type="entry name" value="TetR_C_15"/>
    <property type="match status" value="1"/>
</dbReference>
<feature type="domain" description="HTH tetR-type" evidence="4">
    <location>
        <begin position="25"/>
        <end position="85"/>
    </location>
</feature>
<reference evidence="5 6" key="1">
    <citation type="submission" date="2016-01" db="EMBL/GenBank/DDBJ databases">
        <title>The new phylogeny of the genus Mycobacterium.</title>
        <authorList>
            <person name="Tarcisio F."/>
            <person name="Conor M."/>
            <person name="Antonella G."/>
            <person name="Elisabetta G."/>
            <person name="Giulia F.S."/>
            <person name="Sara T."/>
            <person name="Anna F."/>
            <person name="Clotilde B."/>
            <person name="Roberto B."/>
            <person name="Veronica D.S."/>
            <person name="Fabio R."/>
            <person name="Monica P."/>
            <person name="Olivier J."/>
            <person name="Enrico T."/>
            <person name="Nicola S."/>
        </authorList>
    </citation>
    <scope>NUCLEOTIDE SEQUENCE [LARGE SCALE GENOMIC DNA]</scope>
    <source>
        <strain evidence="5 6">DSM 45394</strain>
    </source>
</reference>
<dbReference type="InterPro" id="IPR001647">
    <property type="entry name" value="HTH_TetR"/>
</dbReference>
<dbReference type="GO" id="GO:0003677">
    <property type="term" value="F:DNA binding"/>
    <property type="evidence" value="ECO:0007669"/>
    <property type="project" value="UniProtKB-UniRule"/>
</dbReference>
<dbReference type="EMBL" id="LQPG01000007">
    <property type="protein sequence ID" value="ORW13771.1"/>
    <property type="molecule type" value="Genomic_DNA"/>
</dbReference>
<dbReference type="SUPFAM" id="SSF46689">
    <property type="entry name" value="Homeodomain-like"/>
    <property type="match status" value="1"/>
</dbReference>
<dbReference type="Gene3D" id="1.10.357.10">
    <property type="entry name" value="Tetracycline Repressor, domain 2"/>
    <property type="match status" value="1"/>
</dbReference>
<protein>
    <recommendedName>
        <fullName evidence="4">HTH tetR-type domain-containing protein</fullName>
    </recommendedName>
</protein>
<evidence type="ECO:0000256" key="3">
    <source>
        <dbReference type="SAM" id="MobiDB-lite"/>
    </source>
</evidence>
<proteinExistence type="predicted"/>
<keyword evidence="1 2" id="KW-0238">DNA-binding</keyword>
<dbReference type="Pfam" id="PF00440">
    <property type="entry name" value="TetR_N"/>
    <property type="match status" value="1"/>
</dbReference>